<dbReference type="InterPro" id="IPR038600">
    <property type="entry name" value="Csn2_sf"/>
</dbReference>
<dbReference type="Gene3D" id="3.40.50.11940">
    <property type="match status" value="2"/>
</dbReference>
<protein>
    <submittedName>
        <fullName evidence="1">Type II-A CRISPR-associated protein Csn2</fullName>
    </submittedName>
</protein>
<dbReference type="Pfam" id="PF09711">
    <property type="entry name" value="Cas_Csn2"/>
    <property type="match status" value="1"/>
</dbReference>
<dbReference type="RefSeq" id="WP_117557308.1">
    <property type="nucleotide sequence ID" value="NZ_QSOV01000006.1"/>
</dbReference>
<sequence length="223" mass="26396">MKFVHSDLSADILNDKNVFTEWILESPELYAKYLQELFSQQNGEEGQFVLSHKEKELNIAKSVEVIVNPFNVEINGRKILNKLYTELEQLSKSEIMYTKTLEFTGKIQEYMLELEQNTEYILEFDMDLDMTALFKTVGIRHEVQETDFFERLIRYIKITVNVLSTKVFVFINIRSYLTDLQMQELIKEISYQEVKALFIENQERSCMEGGRRYIIDTDGCEIY</sequence>
<dbReference type="AlphaFoldDB" id="A0A3E4GQE5"/>
<dbReference type="CDD" id="cd09644">
    <property type="entry name" value="Csn2"/>
    <property type="match status" value="1"/>
</dbReference>
<dbReference type="InterPro" id="IPR010146">
    <property type="entry name" value="CRISPR-assoc_prot_Csn2-typ"/>
</dbReference>
<reference evidence="1 2" key="1">
    <citation type="submission" date="2018-08" db="EMBL/GenBank/DDBJ databases">
        <title>A genome reference for cultivated species of the human gut microbiota.</title>
        <authorList>
            <person name="Zou Y."/>
            <person name="Xue W."/>
            <person name="Luo G."/>
        </authorList>
    </citation>
    <scope>NUCLEOTIDE SEQUENCE [LARGE SCALE GENOMIC DNA]</scope>
    <source>
        <strain evidence="1 2">TM07-19</strain>
    </source>
</reference>
<gene>
    <name evidence="1" type="primary">csn2</name>
    <name evidence="1" type="ORF">DXD67_07340</name>
</gene>
<dbReference type="EMBL" id="QSOV01000006">
    <property type="protein sequence ID" value="RGJ23783.1"/>
    <property type="molecule type" value="Genomic_DNA"/>
</dbReference>
<accession>A0A3E4GQE5</accession>
<dbReference type="Proteomes" id="UP000260655">
    <property type="component" value="Unassembled WGS sequence"/>
</dbReference>
<evidence type="ECO:0000313" key="2">
    <source>
        <dbReference type="Proteomes" id="UP000260655"/>
    </source>
</evidence>
<organism evidence="1 2">
    <name type="scientific">Coprococcus comes</name>
    <dbReference type="NCBI Taxonomy" id="410072"/>
    <lineage>
        <taxon>Bacteria</taxon>
        <taxon>Bacillati</taxon>
        <taxon>Bacillota</taxon>
        <taxon>Clostridia</taxon>
        <taxon>Lachnospirales</taxon>
        <taxon>Lachnospiraceae</taxon>
        <taxon>Coprococcus</taxon>
    </lineage>
</organism>
<dbReference type="NCBIfam" id="TIGR01866">
    <property type="entry name" value="cas_Csn2"/>
    <property type="match status" value="1"/>
</dbReference>
<evidence type="ECO:0000313" key="1">
    <source>
        <dbReference type="EMBL" id="RGJ23783.1"/>
    </source>
</evidence>
<proteinExistence type="predicted"/>
<comment type="caution">
    <text evidence="1">The sequence shown here is derived from an EMBL/GenBank/DDBJ whole genome shotgun (WGS) entry which is preliminary data.</text>
</comment>
<name>A0A3E4GQE5_9FIRM</name>